<gene>
    <name evidence="1" type="ORF">Q3C12_31305</name>
</gene>
<evidence type="ECO:0000313" key="2">
    <source>
        <dbReference type="Proteomes" id="UP001168883"/>
    </source>
</evidence>
<evidence type="ECO:0000313" key="1">
    <source>
        <dbReference type="EMBL" id="MDO3681484.1"/>
    </source>
</evidence>
<keyword evidence="2" id="KW-1185">Reference proteome</keyword>
<dbReference type="EMBL" id="JAUMKJ010000066">
    <property type="protein sequence ID" value="MDO3681484.1"/>
    <property type="molecule type" value="Genomic_DNA"/>
</dbReference>
<evidence type="ECO:0008006" key="3">
    <source>
        <dbReference type="Google" id="ProtNLM"/>
    </source>
</evidence>
<dbReference type="RefSeq" id="WP_127490257.1">
    <property type="nucleotide sequence ID" value="NZ_JAUMKJ010000066.1"/>
</dbReference>
<name>A0ABT8VKH6_9BACL</name>
<comment type="caution">
    <text evidence="1">The sequence shown here is derived from an EMBL/GenBank/DDBJ whole genome shotgun (WGS) entry which is preliminary data.</text>
</comment>
<sequence length="105" mass="12350">MEKKPYYIAVGSGEILEPEDVTGNFEFEILATEEEVDQLQEVFEELAMNEEDTAVRAMIPFREYHLDKENDVYDWNLTELYRMLHELGTPDTKRHIEAMNVLPPQ</sequence>
<proteinExistence type="predicted"/>
<accession>A0ABT8VKH6</accession>
<reference evidence="1" key="1">
    <citation type="submission" date="2023-07" db="EMBL/GenBank/DDBJ databases">
        <authorList>
            <person name="Aktuganov G."/>
            <person name="Boyko T."/>
            <person name="Delegan Y."/>
            <person name="Galimzianova N."/>
            <person name="Gilvanova E."/>
            <person name="Korobov V."/>
            <person name="Kuzmina L."/>
            <person name="Melentiev A."/>
            <person name="Milman P."/>
            <person name="Ryabova A."/>
            <person name="Stupak E."/>
            <person name="Yasakov T."/>
            <person name="Zharikova N."/>
            <person name="Zhurenko E."/>
        </authorList>
    </citation>
    <scope>NUCLEOTIDE SEQUENCE</scope>
    <source>
        <strain evidence="1">IB-739</strain>
    </source>
</reference>
<organism evidence="1 2">
    <name type="scientific">Paenibacillus ehimensis</name>
    <dbReference type="NCBI Taxonomy" id="79264"/>
    <lineage>
        <taxon>Bacteria</taxon>
        <taxon>Bacillati</taxon>
        <taxon>Bacillota</taxon>
        <taxon>Bacilli</taxon>
        <taxon>Bacillales</taxon>
        <taxon>Paenibacillaceae</taxon>
        <taxon>Paenibacillus</taxon>
    </lineage>
</organism>
<protein>
    <recommendedName>
        <fullName evidence="3">Hydrolase</fullName>
    </recommendedName>
</protein>
<dbReference type="Proteomes" id="UP001168883">
    <property type="component" value="Unassembled WGS sequence"/>
</dbReference>